<evidence type="ECO:0000256" key="1">
    <source>
        <dbReference type="SAM" id="MobiDB-lite"/>
    </source>
</evidence>
<evidence type="ECO:0000313" key="2">
    <source>
        <dbReference type="EMBL" id="SDR52633.1"/>
    </source>
</evidence>
<dbReference type="Proteomes" id="UP000183487">
    <property type="component" value="Unassembled WGS sequence"/>
</dbReference>
<dbReference type="AlphaFoldDB" id="A0A1H1JRK3"/>
<accession>A0A1H1JRK3</accession>
<keyword evidence="3" id="KW-1185">Reference proteome</keyword>
<protein>
    <submittedName>
        <fullName evidence="2">Uncharacterized protein</fullName>
    </submittedName>
</protein>
<proteinExistence type="predicted"/>
<dbReference type="EMBL" id="FNKP01000003">
    <property type="protein sequence ID" value="SDR52633.1"/>
    <property type="molecule type" value="Genomic_DNA"/>
</dbReference>
<reference evidence="3" key="1">
    <citation type="submission" date="2016-10" db="EMBL/GenBank/DDBJ databases">
        <authorList>
            <person name="Varghese N."/>
        </authorList>
    </citation>
    <scope>NUCLEOTIDE SEQUENCE [LARGE SCALE GENOMIC DNA]</scope>
    <source>
        <strain evidence="3">GAS106B</strain>
    </source>
</reference>
<sequence>MQPSDVNGLSPASADNTMTPPALRLKALG</sequence>
<feature type="region of interest" description="Disordered" evidence="1">
    <location>
        <begin position="1"/>
        <end position="29"/>
    </location>
</feature>
<evidence type="ECO:0000313" key="3">
    <source>
        <dbReference type="Proteomes" id="UP000183487"/>
    </source>
</evidence>
<name>A0A1H1JRK3_9BURK</name>
<organism evidence="2 3">
    <name type="scientific">Paraburkholderia fungorum</name>
    <dbReference type="NCBI Taxonomy" id="134537"/>
    <lineage>
        <taxon>Bacteria</taxon>
        <taxon>Pseudomonadati</taxon>
        <taxon>Pseudomonadota</taxon>
        <taxon>Betaproteobacteria</taxon>
        <taxon>Burkholderiales</taxon>
        <taxon>Burkholderiaceae</taxon>
        <taxon>Paraburkholderia</taxon>
    </lineage>
</organism>
<gene>
    <name evidence="2" type="ORF">SAMN05443245_7243</name>
</gene>
<feature type="non-terminal residue" evidence="2">
    <location>
        <position position="29"/>
    </location>
</feature>